<accession>A0ABR6VZ00</accession>
<sequence length="809" mass="88993">MKTSTFAKTIGAILLGLTAFTGQAQVHPGKISGTVKDSLHQNVLPYATIQLKKYTDAAFVEAVISDDKGNFQLANLPHGLYFITADYLGYKKVKVDSLRVGETDAAKPLALFLPLDAKLLKAVTVTGYKPFIEQQADKLVLNVADSPLAAGGTTDEVITRAPGVVEQNGNFQVRGRTALVLIDGKNTNLSGEDLKNFLSSMPTNGVSKVEVIANPSAKYDAAGGAVINIITAKNKNYGTNGTLTLGTGIGQKARYNGGLSLNHRTQKLNVYGSLDRQHSQPFTTITSDRMLNEESRIRERSHEVRTQDNNSFKAGLDYDFSKKSSGGILVRGMLNQRRRVGTTVSRVSQGEMPGDLSTVDISGKSRVVSPSVNVFYKTLLDTAGTELRLGADYFSYGKDWQNQFSTRYYHGGGEEAQPASFLRDNSPASNSIQTVTADLVHPLKKGSLEAGLKATFTKTDNDIFWEGRTAAEGDWAVDAGKTNHFVYRENINAAYATYNTTFRKVSLQLGLRAEQTNTKGTSLTLEQENERNYFNLFPSVSGQYAVSGKQQVGVSYRKKIDRFRFDIVNPFVMYLSQYSYAQGNPNVQPSISHNFELSHTLNNSLFTSLSYGRHLNVLSEVVKPLEGTNAVVSSYANFNSADQWSGTITHMKGFYSGKWNTSNTVGFLYAQVFANGAARFRDARGSFMLSSSNTFQLGRGFKAEIFASYMSPMTFGAYAFKAQYSGNVGLSKSVLENKGTLTLNVADVFNTRTTRYETESFGVRSLSENKTESRLVRLNFSYRFGNKNVKGSKNRKTGNEEEKFRMESN</sequence>
<dbReference type="InterPro" id="IPR037066">
    <property type="entry name" value="Plug_dom_sf"/>
</dbReference>
<dbReference type="Gene3D" id="2.60.40.1120">
    <property type="entry name" value="Carboxypeptidase-like, regulatory domain"/>
    <property type="match status" value="1"/>
</dbReference>
<evidence type="ECO:0000313" key="7">
    <source>
        <dbReference type="EMBL" id="MBC3542122.1"/>
    </source>
</evidence>
<evidence type="ECO:0000256" key="3">
    <source>
        <dbReference type="ARBA" id="ARBA00023237"/>
    </source>
</evidence>
<comment type="subcellular location">
    <subcellularLocation>
        <location evidence="1">Cell outer membrane</location>
    </subcellularLocation>
</comment>
<feature type="chain" id="PRO_5046735871" evidence="5">
    <location>
        <begin position="25"/>
        <end position="809"/>
    </location>
</feature>
<evidence type="ECO:0000313" key="8">
    <source>
        <dbReference type="Proteomes" id="UP000659698"/>
    </source>
</evidence>
<dbReference type="Proteomes" id="UP000659698">
    <property type="component" value="Unassembled WGS sequence"/>
</dbReference>
<feature type="signal peptide" evidence="5">
    <location>
        <begin position="1"/>
        <end position="24"/>
    </location>
</feature>
<dbReference type="InterPro" id="IPR036942">
    <property type="entry name" value="Beta-barrel_TonB_sf"/>
</dbReference>
<feature type="domain" description="Outer membrane protein beta-barrel" evidence="6">
    <location>
        <begin position="380"/>
        <end position="782"/>
    </location>
</feature>
<evidence type="ECO:0000256" key="5">
    <source>
        <dbReference type="SAM" id="SignalP"/>
    </source>
</evidence>
<dbReference type="SUPFAM" id="SSF49464">
    <property type="entry name" value="Carboxypeptidase regulatory domain-like"/>
    <property type="match status" value="1"/>
</dbReference>
<dbReference type="SUPFAM" id="SSF56935">
    <property type="entry name" value="Porins"/>
    <property type="match status" value="1"/>
</dbReference>
<feature type="region of interest" description="Disordered" evidence="4">
    <location>
        <begin position="789"/>
        <end position="809"/>
    </location>
</feature>
<name>A0ABR6VZ00_9BACT</name>
<evidence type="ECO:0000256" key="1">
    <source>
        <dbReference type="ARBA" id="ARBA00004442"/>
    </source>
</evidence>
<proteinExistence type="predicted"/>
<keyword evidence="3" id="KW-0998">Cell outer membrane</keyword>
<evidence type="ECO:0000256" key="4">
    <source>
        <dbReference type="SAM" id="MobiDB-lite"/>
    </source>
</evidence>
<keyword evidence="2" id="KW-0472">Membrane</keyword>
<gene>
    <name evidence="7" type="ORF">H7U12_20720</name>
</gene>
<dbReference type="InterPro" id="IPR008969">
    <property type="entry name" value="CarboxyPept-like_regulatory"/>
</dbReference>
<dbReference type="RefSeq" id="WP_186641735.1">
    <property type="nucleotide sequence ID" value="NZ_JACOAF010000053.1"/>
</dbReference>
<dbReference type="Gene3D" id="2.170.130.10">
    <property type="entry name" value="TonB-dependent receptor, plug domain"/>
    <property type="match status" value="1"/>
</dbReference>
<feature type="compositionally biased region" description="Basic and acidic residues" evidence="4">
    <location>
        <begin position="797"/>
        <end position="809"/>
    </location>
</feature>
<keyword evidence="5" id="KW-0732">Signal</keyword>
<dbReference type="Pfam" id="PF13620">
    <property type="entry name" value="CarboxypepD_reg"/>
    <property type="match status" value="1"/>
</dbReference>
<comment type="caution">
    <text evidence="7">The sequence shown here is derived from an EMBL/GenBank/DDBJ whole genome shotgun (WGS) entry which is preliminary data.</text>
</comment>
<organism evidence="7 8">
    <name type="scientific">Rufibacter sediminis</name>
    <dbReference type="NCBI Taxonomy" id="2762756"/>
    <lineage>
        <taxon>Bacteria</taxon>
        <taxon>Pseudomonadati</taxon>
        <taxon>Bacteroidota</taxon>
        <taxon>Cytophagia</taxon>
        <taxon>Cytophagales</taxon>
        <taxon>Hymenobacteraceae</taxon>
        <taxon>Rufibacter</taxon>
    </lineage>
</organism>
<keyword evidence="8" id="KW-1185">Reference proteome</keyword>
<reference evidence="7 8" key="1">
    <citation type="journal article" date="2019" name="Int. J. Syst. Evol. Microbiol.">
        <title>Rufibacter sediminis sp. nov., isolated from freshwater lake sediment.</title>
        <authorList>
            <person name="Qu J.H."/>
            <person name="Zhang L.J."/>
            <person name="Fu Y.H."/>
            <person name="Li H.F."/>
        </authorList>
    </citation>
    <scope>NUCLEOTIDE SEQUENCE [LARGE SCALE GENOMIC DNA]</scope>
    <source>
        <strain evidence="7 8">H-1</strain>
    </source>
</reference>
<dbReference type="Gene3D" id="2.40.170.20">
    <property type="entry name" value="TonB-dependent receptor, beta-barrel domain"/>
    <property type="match status" value="1"/>
</dbReference>
<dbReference type="InterPro" id="IPR041700">
    <property type="entry name" value="OMP_b-brl_3"/>
</dbReference>
<evidence type="ECO:0000259" key="6">
    <source>
        <dbReference type="Pfam" id="PF14905"/>
    </source>
</evidence>
<dbReference type="Pfam" id="PF14905">
    <property type="entry name" value="OMP_b-brl_3"/>
    <property type="match status" value="1"/>
</dbReference>
<evidence type="ECO:0000256" key="2">
    <source>
        <dbReference type="ARBA" id="ARBA00023136"/>
    </source>
</evidence>
<protein>
    <submittedName>
        <fullName evidence="7">Outer membrane beta-barrel protein</fullName>
    </submittedName>
</protein>
<dbReference type="EMBL" id="JACOAF010000053">
    <property type="protein sequence ID" value="MBC3542122.1"/>
    <property type="molecule type" value="Genomic_DNA"/>
</dbReference>